<proteinExistence type="predicted"/>
<evidence type="ECO:0000256" key="1">
    <source>
        <dbReference type="ARBA" id="ARBA00022603"/>
    </source>
</evidence>
<gene>
    <name evidence="6" type="ORF">GCM10023322_09010</name>
</gene>
<dbReference type="Gene3D" id="3.40.50.150">
    <property type="entry name" value="Vaccinia Virus protein VP39"/>
    <property type="match status" value="1"/>
</dbReference>
<organism evidence="6 7">
    <name type="scientific">Rugosimonospora acidiphila</name>
    <dbReference type="NCBI Taxonomy" id="556531"/>
    <lineage>
        <taxon>Bacteria</taxon>
        <taxon>Bacillati</taxon>
        <taxon>Actinomycetota</taxon>
        <taxon>Actinomycetes</taxon>
        <taxon>Micromonosporales</taxon>
        <taxon>Micromonosporaceae</taxon>
        <taxon>Rugosimonospora</taxon>
    </lineage>
</organism>
<keyword evidence="7" id="KW-1185">Reference proteome</keyword>
<dbReference type="GO" id="GO:0032259">
    <property type="term" value="P:methylation"/>
    <property type="evidence" value="ECO:0007669"/>
    <property type="project" value="UniProtKB-KW"/>
</dbReference>
<dbReference type="InterPro" id="IPR029063">
    <property type="entry name" value="SAM-dependent_MTases_sf"/>
</dbReference>
<dbReference type="EMBL" id="BAABJQ010000002">
    <property type="protein sequence ID" value="GAA5179336.1"/>
    <property type="molecule type" value="Genomic_DNA"/>
</dbReference>
<feature type="domain" description="Methyltransferase" evidence="5">
    <location>
        <begin position="51"/>
        <end position="145"/>
    </location>
</feature>
<evidence type="ECO:0000313" key="6">
    <source>
        <dbReference type="EMBL" id="GAA5179336.1"/>
    </source>
</evidence>
<comment type="caution">
    <text evidence="6">The sequence shown here is derived from an EMBL/GenBank/DDBJ whole genome shotgun (WGS) entry which is preliminary data.</text>
</comment>
<dbReference type="Pfam" id="PF13649">
    <property type="entry name" value="Methyltransf_25"/>
    <property type="match status" value="1"/>
</dbReference>
<accession>A0ABP9RKY9</accession>
<evidence type="ECO:0000256" key="4">
    <source>
        <dbReference type="SAM" id="MobiDB-lite"/>
    </source>
</evidence>
<evidence type="ECO:0000256" key="3">
    <source>
        <dbReference type="ARBA" id="ARBA00022691"/>
    </source>
</evidence>
<dbReference type="PANTHER" id="PTHR43464">
    <property type="entry name" value="METHYLTRANSFERASE"/>
    <property type="match status" value="1"/>
</dbReference>
<evidence type="ECO:0000313" key="7">
    <source>
        <dbReference type="Proteomes" id="UP001501570"/>
    </source>
</evidence>
<dbReference type="PANTHER" id="PTHR43464:SF19">
    <property type="entry name" value="UBIQUINONE BIOSYNTHESIS O-METHYLTRANSFERASE, MITOCHONDRIAL"/>
    <property type="match status" value="1"/>
</dbReference>
<protein>
    <submittedName>
        <fullName evidence="6">Class I SAM-dependent methyltransferase</fullName>
    </submittedName>
</protein>
<name>A0ABP9RKY9_9ACTN</name>
<dbReference type="Proteomes" id="UP001501570">
    <property type="component" value="Unassembled WGS sequence"/>
</dbReference>
<keyword evidence="1 6" id="KW-0489">Methyltransferase</keyword>
<dbReference type="SUPFAM" id="SSF53335">
    <property type="entry name" value="S-adenosyl-L-methionine-dependent methyltransferases"/>
    <property type="match status" value="1"/>
</dbReference>
<dbReference type="InterPro" id="IPR041698">
    <property type="entry name" value="Methyltransf_25"/>
</dbReference>
<keyword evidence="3" id="KW-0949">S-adenosyl-L-methionine</keyword>
<dbReference type="GO" id="GO:0008168">
    <property type="term" value="F:methyltransferase activity"/>
    <property type="evidence" value="ECO:0007669"/>
    <property type="project" value="UniProtKB-KW"/>
</dbReference>
<dbReference type="RefSeq" id="WP_345626342.1">
    <property type="nucleotide sequence ID" value="NZ_BAABJQ010000002.1"/>
</dbReference>
<reference evidence="7" key="1">
    <citation type="journal article" date="2019" name="Int. J. Syst. Evol. Microbiol.">
        <title>The Global Catalogue of Microorganisms (GCM) 10K type strain sequencing project: providing services to taxonomists for standard genome sequencing and annotation.</title>
        <authorList>
            <consortium name="The Broad Institute Genomics Platform"/>
            <consortium name="The Broad Institute Genome Sequencing Center for Infectious Disease"/>
            <person name="Wu L."/>
            <person name="Ma J."/>
        </authorList>
    </citation>
    <scope>NUCLEOTIDE SEQUENCE [LARGE SCALE GENOMIC DNA]</scope>
    <source>
        <strain evidence="7">JCM 18304</strain>
    </source>
</reference>
<keyword evidence="2" id="KW-0808">Transferase</keyword>
<evidence type="ECO:0000259" key="5">
    <source>
        <dbReference type="Pfam" id="PF13649"/>
    </source>
</evidence>
<evidence type="ECO:0000256" key="2">
    <source>
        <dbReference type="ARBA" id="ARBA00022679"/>
    </source>
</evidence>
<dbReference type="CDD" id="cd02440">
    <property type="entry name" value="AdoMet_MTases"/>
    <property type="match status" value="1"/>
</dbReference>
<sequence>MPELPSHQDTGPAGPQTPIASAYRGRPPWEIGAAQPALFELAERGALRGRVLDVGCGTGEHTLMAAAAGLDATGIDRAAEALAVAGCKARERGLTARFVQHDALRLAELTDRFDTALDSLFLHALTPADRSRYVDGLRTVLVPGGRLFALCYSDRHATEPIPPHAMSRGDLESCFADGWTVDSIQATTSMSTVHPGGVVAWLAACTRL</sequence>
<feature type="region of interest" description="Disordered" evidence="4">
    <location>
        <begin position="1"/>
        <end position="26"/>
    </location>
</feature>